<dbReference type="InterPro" id="IPR023048">
    <property type="entry name" value="NADH:quinone_OxRdtase_FMN_depd"/>
</dbReference>
<comment type="subunit">
    <text evidence="6">Homodimer.</text>
</comment>
<dbReference type="Pfam" id="PF02525">
    <property type="entry name" value="Flavodoxin_2"/>
    <property type="match status" value="1"/>
</dbReference>
<dbReference type="InterPro" id="IPR029039">
    <property type="entry name" value="Flavoprotein-like_sf"/>
</dbReference>
<evidence type="ECO:0000256" key="3">
    <source>
        <dbReference type="ARBA" id="ARBA00023002"/>
    </source>
</evidence>
<evidence type="ECO:0000259" key="7">
    <source>
        <dbReference type="Pfam" id="PF02525"/>
    </source>
</evidence>
<evidence type="ECO:0000256" key="1">
    <source>
        <dbReference type="ARBA" id="ARBA00022630"/>
    </source>
</evidence>
<dbReference type="InterPro" id="IPR050104">
    <property type="entry name" value="FMN-dep_NADH:Q_OxRdtase_AzoR1"/>
</dbReference>
<protein>
    <recommendedName>
        <fullName evidence="6">FMN dependent NADH:quinone oxidoreductase</fullName>
        <ecNumber evidence="6">1.6.5.-</ecNumber>
    </recommendedName>
    <alternativeName>
        <fullName evidence="6">Azo-dye reductase</fullName>
    </alternativeName>
    <alternativeName>
        <fullName evidence="6">FMN-dependent NADH-azo compound oxidoreductase</fullName>
    </alternativeName>
    <alternativeName>
        <fullName evidence="6">FMN-dependent NADH-azoreductase</fullName>
        <ecNumber evidence="6">1.7.1.17</ecNumber>
    </alternativeName>
</protein>
<comment type="catalytic activity">
    <reaction evidence="6">
        <text>2 a quinone + NADH + H(+) = 2 a 1,4-benzosemiquinone + NAD(+)</text>
        <dbReference type="Rhea" id="RHEA:65952"/>
        <dbReference type="ChEBI" id="CHEBI:15378"/>
        <dbReference type="ChEBI" id="CHEBI:57540"/>
        <dbReference type="ChEBI" id="CHEBI:57945"/>
        <dbReference type="ChEBI" id="CHEBI:132124"/>
        <dbReference type="ChEBI" id="CHEBI:134225"/>
    </reaction>
</comment>
<gene>
    <name evidence="6" type="primary">azoR</name>
    <name evidence="8" type="ORF">H7C19_02400</name>
</gene>
<dbReference type="NCBIfam" id="NF010075">
    <property type="entry name" value="PRK13556.1"/>
    <property type="match status" value="1"/>
</dbReference>
<proteinExistence type="inferred from homology"/>
<dbReference type="EMBL" id="JACJVP010000001">
    <property type="protein sequence ID" value="MBB6669531.1"/>
    <property type="molecule type" value="Genomic_DNA"/>
</dbReference>
<evidence type="ECO:0000256" key="2">
    <source>
        <dbReference type="ARBA" id="ARBA00022643"/>
    </source>
</evidence>
<name>A0A7X0RLG2_9BACL</name>
<dbReference type="PANTHER" id="PTHR43741">
    <property type="entry name" value="FMN-DEPENDENT NADH-AZOREDUCTASE 1"/>
    <property type="match status" value="1"/>
</dbReference>
<dbReference type="GO" id="GO:0010181">
    <property type="term" value="F:FMN binding"/>
    <property type="evidence" value="ECO:0007669"/>
    <property type="project" value="UniProtKB-UniRule"/>
</dbReference>
<comment type="similarity">
    <text evidence="6">Belongs to the azoreductase type 1 family.</text>
</comment>
<keyword evidence="3 6" id="KW-0560">Oxidoreductase</keyword>
<keyword evidence="4 6" id="KW-0520">NAD</keyword>
<dbReference type="EC" id="1.7.1.17" evidence="6"/>
<comment type="caution">
    <text evidence="6">Lacks conserved residue(s) required for the propagation of feature annotation.</text>
</comment>
<dbReference type="GO" id="GO:0016655">
    <property type="term" value="F:oxidoreductase activity, acting on NAD(P)H, quinone or similar compound as acceptor"/>
    <property type="evidence" value="ECO:0007669"/>
    <property type="project" value="InterPro"/>
</dbReference>
<reference evidence="8 9" key="1">
    <citation type="submission" date="2020-08" db="EMBL/GenBank/DDBJ databases">
        <title>Cohnella phylogeny.</title>
        <authorList>
            <person name="Dunlap C."/>
        </authorList>
    </citation>
    <scope>NUCLEOTIDE SEQUENCE [LARGE SCALE GENOMIC DNA]</scope>
    <source>
        <strain evidence="8 9">DSM 28246</strain>
    </source>
</reference>
<comment type="function">
    <text evidence="6">Also exhibits azoreductase activity. Catalyzes the reductive cleavage of the azo bond in aromatic azo compounds to the corresponding amines.</text>
</comment>
<comment type="catalytic activity">
    <reaction evidence="5">
        <text>N,N-dimethyl-1,4-phenylenediamine + anthranilate + 2 NAD(+) = 2-(4-dimethylaminophenyl)diazenylbenzoate + 2 NADH + 2 H(+)</text>
        <dbReference type="Rhea" id="RHEA:55872"/>
        <dbReference type="ChEBI" id="CHEBI:15378"/>
        <dbReference type="ChEBI" id="CHEBI:15783"/>
        <dbReference type="ChEBI" id="CHEBI:16567"/>
        <dbReference type="ChEBI" id="CHEBI:57540"/>
        <dbReference type="ChEBI" id="CHEBI:57945"/>
        <dbReference type="ChEBI" id="CHEBI:71579"/>
        <dbReference type="EC" id="1.7.1.17"/>
    </reaction>
    <physiologicalReaction direction="right-to-left" evidence="5">
        <dbReference type="Rhea" id="RHEA:55874"/>
    </physiologicalReaction>
</comment>
<dbReference type="InterPro" id="IPR003680">
    <property type="entry name" value="Flavodoxin_fold"/>
</dbReference>
<dbReference type="HAMAP" id="MF_01216">
    <property type="entry name" value="Azoreductase_type1"/>
    <property type="match status" value="1"/>
</dbReference>
<dbReference type="RefSeq" id="WP_185140933.1">
    <property type="nucleotide sequence ID" value="NZ_JACJVP010000001.1"/>
</dbReference>
<organism evidence="8 9">
    <name type="scientific">Cohnella nanjingensis</name>
    <dbReference type="NCBI Taxonomy" id="1387779"/>
    <lineage>
        <taxon>Bacteria</taxon>
        <taxon>Bacillati</taxon>
        <taxon>Bacillota</taxon>
        <taxon>Bacilli</taxon>
        <taxon>Bacillales</taxon>
        <taxon>Paenibacillaceae</taxon>
        <taxon>Cohnella</taxon>
    </lineage>
</organism>
<dbReference type="GO" id="GO:0016652">
    <property type="term" value="F:oxidoreductase activity, acting on NAD(P)H as acceptor"/>
    <property type="evidence" value="ECO:0007669"/>
    <property type="project" value="UniProtKB-UniRule"/>
</dbReference>
<evidence type="ECO:0000313" key="9">
    <source>
        <dbReference type="Proteomes" id="UP000547209"/>
    </source>
</evidence>
<comment type="function">
    <text evidence="6">Quinone reductase that provides resistance to thiol-specific stress caused by electrophilic quinones.</text>
</comment>
<accession>A0A7X0RLG2</accession>
<dbReference type="EC" id="1.6.5.-" evidence="6"/>
<dbReference type="SUPFAM" id="SSF52218">
    <property type="entry name" value="Flavoproteins"/>
    <property type="match status" value="1"/>
</dbReference>
<evidence type="ECO:0000256" key="4">
    <source>
        <dbReference type="ARBA" id="ARBA00023027"/>
    </source>
</evidence>
<keyword evidence="9" id="KW-1185">Reference proteome</keyword>
<keyword evidence="1 6" id="KW-0285">Flavoprotein</keyword>
<evidence type="ECO:0000256" key="6">
    <source>
        <dbReference type="HAMAP-Rule" id="MF_01216"/>
    </source>
</evidence>
<dbReference type="AlphaFoldDB" id="A0A7X0RLG2"/>
<keyword evidence="2 6" id="KW-0288">FMN</keyword>
<feature type="domain" description="Flavodoxin-like fold" evidence="7">
    <location>
        <begin position="3"/>
        <end position="190"/>
    </location>
</feature>
<comment type="cofactor">
    <cofactor evidence="6">
        <name>FMN</name>
        <dbReference type="ChEBI" id="CHEBI:58210"/>
    </cofactor>
    <text evidence="6">Binds 1 FMN per subunit.</text>
</comment>
<evidence type="ECO:0000256" key="5">
    <source>
        <dbReference type="ARBA" id="ARBA00048542"/>
    </source>
</evidence>
<comment type="caution">
    <text evidence="8">The sequence shown here is derived from an EMBL/GenBank/DDBJ whole genome shotgun (WGS) entry which is preliminary data.</text>
</comment>
<dbReference type="PANTHER" id="PTHR43741:SF4">
    <property type="entry name" value="FMN-DEPENDENT NADH:QUINONE OXIDOREDUCTASE"/>
    <property type="match status" value="1"/>
</dbReference>
<dbReference type="GO" id="GO:0009055">
    <property type="term" value="F:electron transfer activity"/>
    <property type="evidence" value="ECO:0007669"/>
    <property type="project" value="UniProtKB-UniRule"/>
</dbReference>
<dbReference type="Proteomes" id="UP000547209">
    <property type="component" value="Unassembled WGS sequence"/>
</dbReference>
<evidence type="ECO:0000313" key="8">
    <source>
        <dbReference type="EMBL" id="MBB6669531.1"/>
    </source>
</evidence>
<dbReference type="Gene3D" id="3.40.50.360">
    <property type="match status" value="1"/>
</dbReference>
<sequence length="207" mass="22619">MAKALFIKANDRPAEQAVSVQMYDTFLKAYKEAHPNDEITELDLYQAELPYYGNDAITGTFKAAQGYELTAEEQKAAGIANRYLEQFLEADKVVIAFPLWNFVAPAPLISYISYITQVGKTFKYTAEGPVGLVGDKKVALLNARGGIYSTEPMSAIESAIKPLKATLGLFGIQAAEIVIEGHNQFKDRSAEIVGEGLRQTARIASGF</sequence>